<sequence length="143" mass="15871">MIWFRTYTLEEVNTIFDKYMTKLLDVKAIEIHDDSIIATMPITDNVRQPFGILHGGASVVLAESIGSVASNLIIDTDKYAGVGLDINANHVRSASKGLLRAVCAPLHIGKTTHVWDIKMYDDKDNLICISRLTVAIIEKSRVM</sequence>
<evidence type="ECO:0000259" key="3">
    <source>
        <dbReference type="Pfam" id="PF03061"/>
    </source>
</evidence>
<dbReference type="CDD" id="cd03443">
    <property type="entry name" value="PaaI_thioesterase"/>
    <property type="match status" value="1"/>
</dbReference>
<evidence type="ECO:0000313" key="5">
    <source>
        <dbReference type="Proteomes" id="UP001597440"/>
    </source>
</evidence>
<accession>A0ABW5KY84</accession>
<dbReference type="Pfam" id="PF03061">
    <property type="entry name" value="4HBT"/>
    <property type="match status" value="1"/>
</dbReference>
<keyword evidence="5" id="KW-1185">Reference proteome</keyword>
<dbReference type="Gene3D" id="3.10.129.10">
    <property type="entry name" value="Hotdog Thioesterase"/>
    <property type="match status" value="1"/>
</dbReference>
<dbReference type="NCBIfam" id="TIGR00369">
    <property type="entry name" value="unchar_dom_1"/>
    <property type="match status" value="1"/>
</dbReference>
<feature type="domain" description="Thioesterase" evidence="3">
    <location>
        <begin position="50"/>
        <end position="128"/>
    </location>
</feature>
<comment type="similarity">
    <text evidence="1">Belongs to the thioesterase PaaI family.</text>
</comment>
<gene>
    <name evidence="4" type="ORF">ACFSQW_05770</name>
</gene>
<evidence type="ECO:0000256" key="1">
    <source>
        <dbReference type="ARBA" id="ARBA00008324"/>
    </source>
</evidence>
<protein>
    <submittedName>
        <fullName evidence="4">Hotdog fold thioesterase</fullName>
    </submittedName>
</protein>
<dbReference type="InterPro" id="IPR006683">
    <property type="entry name" value="Thioestr_dom"/>
</dbReference>
<dbReference type="EMBL" id="JBHULD010000007">
    <property type="protein sequence ID" value="MFD2553889.1"/>
    <property type="molecule type" value="Genomic_DNA"/>
</dbReference>
<organism evidence="4 5">
    <name type="scientific">Sphingobacterium tabacisoli</name>
    <dbReference type="NCBI Taxonomy" id="2044855"/>
    <lineage>
        <taxon>Bacteria</taxon>
        <taxon>Pseudomonadati</taxon>
        <taxon>Bacteroidota</taxon>
        <taxon>Sphingobacteriia</taxon>
        <taxon>Sphingobacteriales</taxon>
        <taxon>Sphingobacteriaceae</taxon>
        <taxon>Sphingobacterium</taxon>
    </lineage>
</organism>
<comment type="caution">
    <text evidence="4">The sequence shown here is derived from an EMBL/GenBank/DDBJ whole genome shotgun (WGS) entry which is preliminary data.</text>
</comment>
<evidence type="ECO:0000256" key="2">
    <source>
        <dbReference type="ARBA" id="ARBA00022801"/>
    </source>
</evidence>
<keyword evidence="2" id="KW-0378">Hydrolase</keyword>
<proteinExistence type="inferred from homology"/>
<dbReference type="RefSeq" id="WP_210355636.1">
    <property type="nucleotide sequence ID" value="NZ_JAEQMU010000005.1"/>
</dbReference>
<dbReference type="Proteomes" id="UP001597440">
    <property type="component" value="Unassembled WGS sequence"/>
</dbReference>
<dbReference type="PANTHER" id="PTHR43240">
    <property type="entry name" value="1,4-DIHYDROXY-2-NAPHTHOYL-COA THIOESTERASE 1"/>
    <property type="match status" value="1"/>
</dbReference>
<dbReference type="InterPro" id="IPR029069">
    <property type="entry name" value="HotDog_dom_sf"/>
</dbReference>
<evidence type="ECO:0000313" key="4">
    <source>
        <dbReference type="EMBL" id="MFD2553889.1"/>
    </source>
</evidence>
<name>A0ABW5KY84_9SPHI</name>
<dbReference type="SUPFAM" id="SSF54637">
    <property type="entry name" value="Thioesterase/thiol ester dehydrase-isomerase"/>
    <property type="match status" value="1"/>
</dbReference>
<dbReference type="InterPro" id="IPR003736">
    <property type="entry name" value="PAAI_dom"/>
</dbReference>
<reference evidence="5" key="1">
    <citation type="journal article" date="2019" name="Int. J. Syst. Evol. Microbiol.">
        <title>The Global Catalogue of Microorganisms (GCM) 10K type strain sequencing project: providing services to taxonomists for standard genome sequencing and annotation.</title>
        <authorList>
            <consortium name="The Broad Institute Genomics Platform"/>
            <consortium name="The Broad Institute Genome Sequencing Center for Infectious Disease"/>
            <person name="Wu L."/>
            <person name="Ma J."/>
        </authorList>
    </citation>
    <scope>NUCLEOTIDE SEQUENCE [LARGE SCALE GENOMIC DNA]</scope>
    <source>
        <strain evidence="5">KCTC 52298</strain>
    </source>
</reference>
<dbReference type="PANTHER" id="PTHR43240:SF5">
    <property type="entry name" value="1,4-DIHYDROXY-2-NAPHTHOYL-COA THIOESTERASE 1"/>
    <property type="match status" value="1"/>
</dbReference>